<name>A0A401YEH7_9ACTN</name>
<sequence>MPTTATDPARNPDDTASSLVTPITARPERQCYNNPPTENHRPAGGWGVRSYRRSPRRRRALRCNGGDARVVPPGNVTAAQADTGIRTAPRPGAATHMWGCPGRMPAGSIARDSASVTRA</sequence>
<dbReference type="EMBL" id="BIFH01000013">
    <property type="protein sequence ID" value="GCD93026.1"/>
    <property type="molecule type" value="Genomic_DNA"/>
</dbReference>
<gene>
    <name evidence="2" type="ORF">EHYA_00669</name>
</gene>
<feature type="compositionally biased region" description="Basic residues" evidence="1">
    <location>
        <begin position="50"/>
        <end position="61"/>
    </location>
</feature>
<evidence type="ECO:0000313" key="3">
    <source>
        <dbReference type="Proteomes" id="UP000286931"/>
    </source>
</evidence>
<proteinExistence type="predicted"/>
<accession>A0A401YEH7</accession>
<reference evidence="2 3" key="1">
    <citation type="submission" date="2018-12" db="EMBL/GenBank/DDBJ databases">
        <title>Draft genome sequence of Embleya hyalina NBRC 13850T.</title>
        <authorList>
            <person name="Komaki H."/>
            <person name="Hosoyama A."/>
            <person name="Kimura A."/>
            <person name="Ichikawa N."/>
            <person name="Tamura T."/>
        </authorList>
    </citation>
    <scope>NUCLEOTIDE SEQUENCE [LARGE SCALE GENOMIC DNA]</scope>
    <source>
        <strain evidence="2 3">NBRC 13850</strain>
    </source>
</reference>
<dbReference type="AlphaFoldDB" id="A0A401YEH7"/>
<keyword evidence="3" id="KW-1185">Reference proteome</keyword>
<comment type="caution">
    <text evidence="2">The sequence shown here is derived from an EMBL/GenBank/DDBJ whole genome shotgun (WGS) entry which is preliminary data.</text>
</comment>
<evidence type="ECO:0000313" key="2">
    <source>
        <dbReference type="EMBL" id="GCD93026.1"/>
    </source>
</evidence>
<protein>
    <submittedName>
        <fullName evidence="2">Uncharacterized protein</fullName>
    </submittedName>
</protein>
<organism evidence="2 3">
    <name type="scientific">Embleya hyalina</name>
    <dbReference type="NCBI Taxonomy" id="516124"/>
    <lineage>
        <taxon>Bacteria</taxon>
        <taxon>Bacillati</taxon>
        <taxon>Actinomycetota</taxon>
        <taxon>Actinomycetes</taxon>
        <taxon>Kitasatosporales</taxon>
        <taxon>Streptomycetaceae</taxon>
        <taxon>Embleya</taxon>
    </lineage>
</organism>
<evidence type="ECO:0000256" key="1">
    <source>
        <dbReference type="SAM" id="MobiDB-lite"/>
    </source>
</evidence>
<feature type="region of interest" description="Disordered" evidence="1">
    <location>
        <begin position="1"/>
        <end position="119"/>
    </location>
</feature>
<dbReference type="Proteomes" id="UP000286931">
    <property type="component" value="Unassembled WGS sequence"/>
</dbReference>